<reference evidence="2" key="2">
    <citation type="journal article" date="2015" name="Fish Shellfish Immunol.">
        <title>Early steps in the European eel (Anguilla anguilla)-Vibrio vulnificus interaction in the gills: Role of the RtxA13 toxin.</title>
        <authorList>
            <person name="Callol A."/>
            <person name="Pajuelo D."/>
            <person name="Ebbesson L."/>
            <person name="Teles M."/>
            <person name="MacKenzie S."/>
            <person name="Amaro C."/>
        </authorList>
    </citation>
    <scope>NUCLEOTIDE SEQUENCE</scope>
</reference>
<dbReference type="EMBL" id="GBXM01052445">
    <property type="protein sequence ID" value="JAH56132.1"/>
    <property type="molecule type" value="Transcribed_RNA"/>
</dbReference>
<sequence>MALYLNSKSERRTLTGRSSPSDITDFLSLRRYGRRT</sequence>
<organism evidence="2">
    <name type="scientific">Anguilla anguilla</name>
    <name type="common">European freshwater eel</name>
    <name type="synonym">Muraena anguilla</name>
    <dbReference type="NCBI Taxonomy" id="7936"/>
    <lineage>
        <taxon>Eukaryota</taxon>
        <taxon>Metazoa</taxon>
        <taxon>Chordata</taxon>
        <taxon>Craniata</taxon>
        <taxon>Vertebrata</taxon>
        <taxon>Euteleostomi</taxon>
        <taxon>Actinopterygii</taxon>
        <taxon>Neopterygii</taxon>
        <taxon>Teleostei</taxon>
        <taxon>Anguilliformes</taxon>
        <taxon>Anguillidae</taxon>
        <taxon>Anguilla</taxon>
    </lineage>
</organism>
<dbReference type="AlphaFoldDB" id="A0A0E9QH76"/>
<proteinExistence type="predicted"/>
<name>A0A0E9QH76_ANGAN</name>
<reference evidence="2" key="1">
    <citation type="submission" date="2014-11" db="EMBL/GenBank/DDBJ databases">
        <authorList>
            <person name="Amaro Gonzalez C."/>
        </authorList>
    </citation>
    <scope>NUCLEOTIDE SEQUENCE</scope>
</reference>
<dbReference type="EMBL" id="GBXM01092760">
    <property type="protein sequence ID" value="JAH15817.1"/>
    <property type="molecule type" value="Transcribed_RNA"/>
</dbReference>
<accession>A0A0E9QH76</accession>
<protein>
    <submittedName>
        <fullName evidence="2">Uncharacterized protein</fullName>
    </submittedName>
</protein>
<evidence type="ECO:0000256" key="1">
    <source>
        <dbReference type="SAM" id="MobiDB-lite"/>
    </source>
</evidence>
<feature type="region of interest" description="Disordered" evidence="1">
    <location>
        <begin position="1"/>
        <end position="20"/>
    </location>
</feature>
<evidence type="ECO:0000313" key="2">
    <source>
        <dbReference type="EMBL" id="JAH15817.1"/>
    </source>
</evidence>